<keyword evidence="3" id="KW-1185">Reference proteome</keyword>
<protein>
    <submittedName>
        <fullName evidence="2">Uncharacterized protein</fullName>
    </submittedName>
</protein>
<dbReference type="Proteomes" id="UP001432322">
    <property type="component" value="Unassembled WGS sequence"/>
</dbReference>
<dbReference type="EMBL" id="BTSY01000006">
    <property type="protein sequence ID" value="GMT34429.1"/>
    <property type="molecule type" value="Genomic_DNA"/>
</dbReference>
<organism evidence="2 3">
    <name type="scientific">Pristionchus fissidentatus</name>
    <dbReference type="NCBI Taxonomy" id="1538716"/>
    <lineage>
        <taxon>Eukaryota</taxon>
        <taxon>Metazoa</taxon>
        <taxon>Ecdysozoa</taxon>
        <taxon>Nematoda</taxon>
        <taxon>Chromadorea</taxon>
        <taxon>Rhabditida</taxon>
        <taxon>Rhabditina</taxon>
        <taxon>Diplogasteromorpha</taxon>
        <taxon>Diplogasteroidea</taxon>
        <taxon>Neodiplogasteridae</taxon>
        <taxon>Pristionchus</taxon>
    </lineage>
</organism>
<evidence type="ECO:0000313" key="3">
    <source>
        <dbReference type="Proteomes" id="UP001432322"/>
    </source>
</evidence>
<evidence type="ECO:0000313" key="2">
    <source>
        <dbReference type="EMBL" id="GMT34429.1"/>
    </source>
</evidence>
<keyword evidence="1" id="KW-0812">Transmembrane</keyword>
<evidence type="ECO:0000256" key="1">
    <source>
        <dbReference type="SAM" id="Phobius"/>
    </source>
</evidence>
<feature type="transmembrane region" description="Helical" evidence="1">
    <location>
        <begin position="15"/>
        <end position="38"/>
    </location>
</feature>
<feature type="non-terminal residue" evidence="2">
    <location>
        <position position="184"/>
    </location>
</feature>
<keyword evidence="1" id="KW-0472">Membrane</keyword>
<dbReference type="AlphaFoldDB" id="A0AAV5WQM1"/>
<gene>
    <name evidence="2" type="ORF">PFISCL1PPCAC_25726</name>
</gene>
<comment type="caution">
    <text evidence="2">The sequence shown here is derived from an EMBL/GenBank/DDBJ whole genome shotgun (WGS) entry which is preliminary data.</text>
</comment>
<proteinExistence type="predicted"/>
<feature type="non-terminal residue" evidence="2">
    <location>
        <position position="1"/>
    </location>
</feature>
<name>A0AAV5WQM1_9BILA</name>
<keyword evidence="1" id="KW-1133">Transmembrane helix</keyword>
<accession>A0AAV5WQM1</accession>
<reference evidence="2" key="1">
    <citation type="submission" date="2023-10" db="EMBL/GenBank/DDBJ databases">
        <title>Genome assembly of Pristionchus species.</title>
        <authorList>
            <person name="Yoshida K."/>
            <person name="Sommer R.J."/>
        </authorList>
    </citation>
    <scope>NUCLEOTIDE SEQUENCE</scope>
    <source>
        <strain evidence="2">RS5133</strain>
    </source>
</reference>
<sequence>NEESTAITRMKCRKFGWVAAIAVIALSIVALVAALIFYNSIKYAIITIDISASQENAMFMSMAQSSGKVMNGRPVDFFTLRLNGLSVFGHPGNVTIDSYELSIYNDDGVLVGFDGGMSTTDMLLARSDIVTGQLNETTGECYTLLYISPVVTIQEGQKGYAECAASPHRAFGTNPTLSLRFEYT</sequence>